<gene>
    <name evidence="1" type="ORF">CEXT_339571</name>
</gene>
<name>A0AAV4TWR1_CAEEX</name>
<dbReference type="Proteomes" id="UP001054945">
    <property type="component" value="Unassembled WGS sequence"/>
</dbReference>
<dbReference type="AlphaFoldDB" id="A0AAV4TWR1"/>
<accession>A0AAV4TWR1</accession>
<sequence length="80" mass="9112">MYSIGKKCSLDIVFKGSNSTSQLGLDVDFRDGNVEWVLKYVSDSYTVDPTSWKRSKPKHNSNREFVRSLLAKSLELAVIR</sequence>
<reference evidence="1 2" key="1">
    <citation type="submission" date="2021-06" db="EMBL/GenBank/DDBJ databases">
        <title>Caerostris extrusa draft genome.</title>
        <authorList>
            <person name="Kono N."/>
            <person name="Arakawa K."/>
        </authorList>
    </citation>
    <scope>NUCLEOTIDE SEQUENCE [LARGE SCALE GENOMIC DNA]</scope>
</reference>
<proteinExistence type="predicted"/>
<dbReference type="EMBL" id="BPLR01011847">
    <property type="protein sequence ID" value="GIY49516.1"/>
    <property type="molecule type" value="Genomic_DNA"/>
</dbReference>
<evidence type="ECO:0000313" key="2">
    <source>
        <dbReference type="Proteomes" id="UP001054945"/>
    </source>
</evidence>
<comment type="caution">
    <text evidence="1">The sequence shown here is derived from an EMBL/GenBank/DDBJ whole genome shotgun (WGS) entry which is preliminary data.</text>
</comment>
<keyword evidence="2" id="KW-1185">Reference proteome</keyword>
<evidence type="ECO:0000313" key="1">
    <source>
        <dbReference type="EMBL" id="GIY49516.1"/>
    </source>
</evidence>
<protein>
    <submittedName>
        <fullName evidence="1">Uncharacterized protein</fullName>
    </submittedName>
</protein>
<organism evidence="1 2">
    <name type="scientific">Caerostris extrusa</name>
    <name type="common">Bark spider</name>
    <name type="synonym">Caerostris bankana</name>
    <dbReference type="NCBI Taxonomy" id="172846"/>
    <lineage>
        <taxon>Eukaryota</taxon>
        <taxon>Metazoa</taxon>
        <taxon>Ecdysozoa</taxon>
        <taxon>Arthropoda</taxon>
        <taxon>Chelicerata</taxon>
        <taxon>Arachnida</taxon>
        <taxon>Araneae</taxon>
        <taxon>Araneomorphae</taxon>
        <taxon>Entelegynae</taxon>
        <taxon>Araneoidea</taxon>
        <taxon>Araneidae</taxon>
        <taxon>Caerostris</taxon>
    </lineage>
</organism>